<feature type="chain" id="PRO_5045869239" evidence="1">
    <location>
        <begin position="20"/>
        <end position="623"/>
    </location>
</feature>
<dbReference type="EMBL" id="JAVRRR010000662">
    <property type="protein sequence ID" value="KAK5141026.1"/>
    <property type="molecule type" value="Genomic_DNA"/>
</dbReference>
<dbReference type="Proteomes" id="UP001308179">
    <property type="component" value="Unassembled WGS sequence"/>
</dbReference>
<feature type="signal peptide" evidence="1">
    <location>
        <begin position="1"/>
        <end position="19"/>
    </location>
</feature>
<sequence length="623" mass="63275">MPSYAFFLLPATLATLALARTDLTGCTSTDVSSPAGASLAWYVPGTGELCDFLDCGGGTAPPKTDVPGCPQYSGTSTYSPSYMTAWASATATSAATAAASSSLTQASVTISSSVAWSALETDSASSSWDLYTTAPPAAYSSGAWTSATASAGPSANITSLSSAFASASASAYSSWTSAIVAHNGTLASAGAAANGTLLPGHSTAGAVSNSTLLLSVTASQSGTGSGRSALAQTCESFGDDFQNGGSYFQNSLSSDPFTALQEFEGCQNDTANNVLVDPNGDQSQCSNTPLLPNDTPQLITCADWPKDKLYNGSWSLLIISNNGNGNPIAYQRDFSLSVGPQHTLTVSATATITNQITPVVNVTQTSTSTYTTTVPTSTTTVQATVTPTTVTPAPSVVTVTKGLFTLTQIVQTVQVSSIAKTVPASCVVPQVTRVKDPIAQIVPTVLGALDSVASGVIHGLQEDVAGLIGLSSILKRSSGSAAYKRAIWEGRTPSDELKQAFVEDRNKRLAKVLHKRAPDQPTVTVTATNAATATISQAGATTTQTITVVVSQTSTLTSGIATVDASGQRSTVTAAASTRTTTVNVAIAMVTSTQTKHLIITNTVTTTSAGAAQSCASKTGHLA</sequence>
<evidence type="ECO:0000256" key="1">
    <source>
        <dbReference type="SAM" id="SignalP"/>
    </source>
</evidence>
<accession>A0ABR0KZ95</accession>
<reference evidence="2 3" key="1">
    <citation type="submission" date="2023-08" db="EMBL/GenBank/DDBJ databases">
        <title>Black Yeasts Isolated from many extreme environments.</title>
        <authorList>
            <person name="Coleine C."/>
            <person name="Stajich J.E."/>
            <person name="Selbmann L."/>
        </authorList>
    </citation>
    <scope>NUCLEOTIDE SEQUENCE [LARGE SCALE GENOMIC DNA]</scope>
    <source>
        <strain evidence="2 3">CCFEE 5386</strain>
    </source>
</reference>
<keyword evidence="3" id="KW-1185">Reference proteome</keyword>
<protein>
    <submittedName>
        <fullName evidence="2">Uncharacterized protein</fullName>
    </submittedName>
</protein>
<keyword evidence="1" id="KW-0732">Signal</keyword>
<name>A0ABR0KZ95_9PEZI</name>
<organism evidence="2 3">
    <name type="scientific">Rachicladosporium monterosium</name>
    <dbReference type="NCBI Taxonomy" id="1507873"/>
    <lineage>
        <taxon>Eukaryota</taxon>
        <taxon>Fungi</taxon>
        <taxon>Dikarya</taxon>
        <taxon>Ascomycota</taxon>
        <taxon>Pezizomycotina</taxon>
        <taxon>Dothideomycetes</taxon>
        <taxon>Dothideomycetidae</taxon>
        <taxon>Cladosporiales</taxon>
        <taxon>Cladosporiaceae</taxon>
        <taxon>Rachicladosporium</taxon>
    </lineage>
</organism>
<evidence type="ECO:0000313" key="3">
    <source>
        <dbReference type="Proteomes" id="UP001308179"/>
    </source>
</evidence>
<evidence type="ECO:0000313" key="2">
    <source>
        <dbReference type="EMBL" id="KAK5141026.1"/>
    </source>
</evidence>
<proteinExistence type="predicted"/>
<comment type="caution">
    <text evidence="2">The sequence shown here is derived from an EMBL/GenBank/DDBJ whole genome shotgun (WGS) entry which is preliminary data.</text>
</comment>
<gene>
    <name evidence="2" type="ORF">LTR32_006321</name>
</gene>